<dbReference type="InterPro" id="IPR036282">
    <property type="entry name" value="Glutathione-S-Trfase_C_sf"/>
</dbReference>
<dbReference type="FunFam" id="1.20.1050.10:FF:000017">
    <property type="entry name" value="Maleylacetoacetate isomerase"/>
    <property type="match status" value="1"/>
</dbReference>
<dbReference type="RefSeq" id="WP_119739613.1">
    <property type="nucleotide sequence ID" value="NZ_QYUN01000002.1"/>
</dbReference>
<dbReference type="GO" id="GO:0005737">
    <property type="term" value="C:cytoplasm"/>
    <property type="evidence" value="ECO:0007669"/>
    <property type="project" value="InterPro"/>
</dbReference>
<dbReference type="PROSITE" id="PS50404">
    <property type="entry name" value="GST_NTER"/>
    <property type="match status" value="1"/>
</dbReference>
<feature type="domain" description="GST N-terminal" evidence="2">
    <location>
        <begin position="1"/>
        <end position="86"/>
    </location>
</feature>
<comment type="caution">
    <text evidence="4">The sequence shown here is derived from an EMBL/GenBank/DDBJ whole genome shotgun (WGS) entry which is preliminary data.</text>
</comment>
<dbReference type="InterPro" id="IPR005955">
    <property type="entry name" value="GST_Zeta"/>
</dbReference>
<accession>A0A418X2Q4</accession>
<dbReference type="GO" id="GO:0006749">
    <property type="term" value="P:glutathione metabolic process"/>
    <property type="evidence" value="ECO:0007669"/>
    <property type="project" value="TreeGrafter"/>
</dbReference>
<dbReference type="InterPro" id="IPR034330">
    <property type="entry name" value="GST_Zeta_C"/>
</dbReference>
<dbReference type="GO" id="GO:0004364">
    <property type="term" value="F:glutathione transferase activity"/>
    <property type="evidence" value="ECO:0007669"/>
    <property type="project" value="TreeGrafter"/>
</dbReference>
<protein>
    <submittedName>
        <fullName evidence="4">Maleylacetoacetate isomerase</fullName>
        <ecNumber evidence="4">5.2.1.2</ecNumber>
    </submittedName>
</protein>
<dbReference type="GO" id="GO:0006559">
    <property type="term" value="P:L-phenylalanine catabolic process"/>
    <property type="evidence" value="ECO:0007669"/>
    <property type="project" value="TreeGrafter"/>
</dbReference>
<gene>
    <name evidence="4" type="primary">maiA</name>
    <name evidence="4" type="ORF">D3870_12725</name>
</gene>
<evidence type="ECO:0000313" key="5">
    <source>
        <dbReference type="Proteomes" id="UP000285190"/>
    </source>
</evidence>
<dbReference type="InterPro" id="IPR040079">
    <property type="entry name" value="Glutathione_S-Trfase"/>
</dbReference>
<evidence type="ECO:0000313" key="4">
    <source>
        <dbReference type="EMBL" id="RJG06752.1"/>
    </source>
</evidence>
<name>A0A418X2Q4_9BURK</name>
<dbReference type="PROSITE" id="PS50405">
    <property type="entry name" value="GST_CTER"/>
    <property type="match status" value="1"/>
</dbReference>
<dbReference type="InterPro" id="IPR010987">
    <property type="entry name" value="Glutathione-S-Trfase_C-like"/>
</dbReference>
<dbReference type="EMBL" id="QYUN01000002">
    <property type="protein sequence ID" value="RJG06752.1"/>
    <property type="molecule type" value="Genomic_DNA"/>
</dbReference>
<dbReference type="Proteomes" id="UP000285190">
    <property type="component" value="Unassembled WGS sequence"/>
</dbReference>
<dbReference type="SFLD" id="SFLDS00019">
    <property type="entry name" value="Glutathione_Transferase_(cytos"/>
    <property type="match status" value="1"/>
</dbReference>
<dbReference type="CDD" id="cd03191">
    <property type="entry name" value="GST_C_Zeta"/>
    <property type="match status" value="1"/>
</dbReference>
<dbReference type="SFLD" id="SFLDG00358">
    <property type="entry name" value="Main_(cytGST)"/>
    <property type="match status" value="1"/>
</dbReference>
<dbReference type="InterPro" id="IPR036249">
    <property type="entry name" value="Thioredoxin-like_sf"/>
</dbReference>
<dbReference type="SUPFAM" id="SSF47616">
    <property type="entry name" value="GST C-terminal domain-like"/>
    <property type="match status" value="1"/>
</dbReference>
<dbReference type="CDD" id="cd03042">
    <property type="entry name" value="GST_N_Zeta"/>
    <property type="match status" value="1"/>
</dbReference>
<dbReference type="NCBIfam" id="TIGR01262">
    <property type="entry name" value="maiA"/>
    <property type="match status" value="1"/>
</dbReference>
<dbReference type="GO" id="GO:0016034">
    <property type="term" value="F:maleylacetoacetate isomerase activity"/>
    <property type="evidence" value="ECO:0007669"/>
    <property type="project" value="UniProtKB-EC"/>
</dbReference>
<dbReference type="Gene3D" id="1.20.1050.10">
    <property type="match status" value="1"/>
</dbReference>
<dbReference type="SUPFAM" id="SSF52833">
    <property type="entry name" value="Thioredoxin-like"/>
    <property type="match status" value="1"/>
</dbReference>
<dbReference type="OrthoDB" id="509852at2"/>
<organism evidence="4 5">
    <name type="scientific">Noviherbaspirillum cavernae</name>
    <dbReference type="NCBI Taxonomy" id="2320862"/>
    <lineage>
        <taxon>Bacteria</taxon>
        <taxon>Pseudomonadati</taxon>
        <taxon>Pseudomonadota</taxon>
        <taxon>Betaproteobacteria</taxon>
        <taxon>Burkholderiales</taxon>
        <taxon>Oxalobacteraceae</taxon>
        <taxon>Noviherbaspirillum</taxon>
    </lineage>
</organism>
<dbReference type="Pfam" id="PF13417">
    <property type="entry name" value="GST_N_3"/>
    <property type="match status" value="1"/>
</dbReference>
<sequence length="218" mass="24209">MKLYSYFRSSASYRVRIALNLKGLAFETVPVHLLKNGGEQFSDAYRKLNPNALVPALVDDSAGDEVTLTQSLAIIEYLEDTHPEPALLPQNAADRAYVRSLALSIACDIHPLNNLRVLRYLVHNLNVSEEDKNAWYRHWCEQGLASIEAVLSQDARVGTYCFGDTPTLADCCLVPQIANAQRLNCDLSRMPTLMRINDACMVLDAFVRAAPGNQPDAE</sequence>
<proteinExistence type="inferred from homology"/>
<dbReference type="InterPro" id="IPR004045">
    <property type="entry name" value="Glutathione_S-Trfase_N"/>
</dbReference>
<dbReference type="PANTHER" id="PTHR42673">
    <property type="entry name" value="MALEYLACETOACETATE ISOMERASE"/>
    <property type="match status" value="1"/>
</dbReference>
<keyword evidence="5" id="KW-1185">Reference proteome</keyword>
<dbReference type="Gene3D" id="3.40.30.10">
    <property type="entry name" value="Glutaredoxin"/>
    <property type="match status" value="1"/>
</dbReference>
<dbReference type="InterPro" id="IPR034333">
    <property type="entry name" value="GST_Zeta_N"/>
</dbReference>
<dbReference type="EC" id="5.2.1.2" evidence="4"/>
<dbReference type="PANTHER" id="PTHR42673:SF21">
    <property type="entry name" value="GLUTATHIONE S-TRANSFERASE YFCF"/>
    <property type="match status" value="1"/>
</dbReference>
<comment type="similarity">
    <text evidence="1">Belongs to the GST superfamily. Zeta family.</text>
</comment>
<feature type="domain" description="GST C-terminal" evidence="3">
    <location>
        <begin position="91"/>
        <end position="218"/>
    </location>
</feature>
<evidence type="ECO:0000259" key="2">
    <source>
        <dbReference type="PROSITE" id="PS50404"/>
    </source>
</evidence>
<evidence type="ECO:0000256" key="1">
    <source>
        <dbReference type="ARBA" id="ARBA00010007"/>
    </source>
</evidence>
<dbReference type="AlphaFoldDB" id="A0A418X2Q4"/>
<reference evidence="4 5" key="1">
    <citation type="submission" date="2018-09" db="EMBL/GenBank/DDBJ databases">
        <authorList>
            <person name="Zhu H."/>
        </authorList>
    </citation>
    <scope>NUCLEOTIDE SEQUENCE [LARGE SCALE GENOMIC DNA]</scope>
    <source>
        <strain evidence="4 5">K2R10-39</strain>
    </source>
</reference>
<keyword evidence="4" id="KW-0413">Isomerase</keyword>
<evidence type="ECO:0000259" key="3">
    <source>
        <dbReference type="PROSITE" id="PS50405"/>
    </source>
</evidence>